<evidence type="ECO:0000256" key="1">
    <source>
        <dbReference type="SAM" id="SignalP"/>
    </source>
</evidence>
<dbReference type="RefSeq" id="XP_058345390.1">
    <property type="nucleotide sequence ID" value="XM_058484001.1"/>
</dbReference>
<feature type="chain" id="PRO_5042291232" evidence="1">
    <location>
        <begin position="21"/>
        <end position="123"/>
    </location>
</feature>
<dbReference type="GeneID" id="83211348"/>
<reference evidence="2 3" key="1">
    <citation type="submission" date="2023-03" db="EMBL/GenBank/DDBJ databases">
        <title>Genome sequence of Lichtheimia ornata CBS 291.66.</title>
        <authorList>
            <person name="Mohabir J.T."/>
            <person name="Shea T.P."/>
            <person name="Kurbessoian T."/>
            <person name="Berby B."/>
            <person name="Fontaine J."/>
            <person name="Livny J."/>
            <person name="Gnirke A."/>
            <person name="Stajich J.E."/>
            <person name="Cuomo C.A."/>
        </authorList>
    </citation>
    <scope>NUCLEOTIDE SEQUENCE [LARGE SCALE GENOMIC DNA]</scope>
    <source>
        <strain evidence="2">CBS 291.66</strain>
    </source>
</reference>
<evidence type="ECO:0000313" key="2">
    <source>
        <dbReference type="EMBL" id="KAJ8660477.1"/>
    </source>
</evidence>
<dbReference type="EMBL" id="JARTCD010000013">
    <property type="protein sequence ID" value="KAJ8660477.1"/>
    <property type="molecule type" value="Genomic_DNA"/>
</dbReference>
<organism evidence="2 3">
    <name type="scientific">Lichtheimia ornata</name>
    <dbReference type="NCBI Taxonomy" id="688661"/>
    <lineage>
        <taxon>Eukaryota</taxon>
        <taxon>Fungi</taxon>
        <taxon>Fungi incertae sedis</taxon>
        <taxon>Mucoromycota</taxon>
        <taxon>Mucoromycotina</taxon>
        <taxon>Mucoromycetes</taxon>
        <taxon>Mucorales</taxon>
        <taxon>Lichtheimiaceae</taxon>
        <taxon>Lichtheimia</taxon>
    </lineage>
</organism>
<proteinExistence type="predicted"/>
<gene>
    <name evidence="2" type="ORF">O0I10_003935</name>
</gene>
<evidence type="ECO:0000313" key="3">
    <source>
        <dbReference type="Proteomes" id="UP001234581"/>
    </source>
</evidence>
<comment type="caution">
    <text evidence="2">The sequence shown here is derived from an EMBL/GenBank/DDBJ whole genome shotgun (WGS) entry which is preliminary data.</text>
</comment>
<sequence>MKIPVLFMITMATLAANVSARLYCKCCDVPLLSQRTPTCCKTKGTKGTLNDETGICEVNTSSGKAEEDFIACCTEGLAGIHGSCKVDKWKGGEENEGPSDIAGMLLDKCVALTSSEDSPLAAL</sequence>
<keyword evidence="1" id="KW-0732">Signal</keyword>
<accession>A0AAD7V7G5</accession>
<name>A0AAD7V7G5_9FUNG</name>
<dbReference type="AlphaFoldDB" id="A0AAD7V7G5"/>
<feature type="signal peptide" evidence="1">
    <location>
        <begin position="1"/>
        <end position="20"/>
    </location>
</feature>
<keyword evidence="3" id="KW-1185">Reference proteome</keyword>
<dbReference type="Proteomes" id="UP001234581">
    <property type="component" value="Unassembled WGS sequence"/>
</dbReference>
<protein>
    <submittedName>
        <fullName evidence="2">Uncharacterized protein</fullName>
    </submittedName>
</protein>